<feature type="compositionally biased region" description="Low complexity" evidence="1">
    <location>
        <begin position="35"/>
        <end position="58"/>
    </location>
</feature>
<name>X6N0S1_RETFI</name>
<protein>
    <submittedName>
        <fullName evidence="2">RNA recognition motif-containing protein RRM</fullName>
    </submittedName>
</protein>
<comment type="caution">
    <text evidence="2">The sequence shown here is derived from an EMBL/GenBank/DDBJ whole genome shotgun (WGS) entry which is preliminary data.</text>
</comment>
<keyword evidence="3" id="KW-1185">Reference proteome</keyword>
<evidence type="ECO:0000256" key="1">
    <source>
        <dbReference type="SAM" id="MobiDB-lite"/>
    </source>
</evidence>
<proteinExistence type="predicted"/>
<feature type="region of interest" description="Disordered" evidence="1">
    <location>
        <begin position="33"/>
        <end position="59"/>
    </location>
</feature>
<dbReference type="Proteomes" id="UP000023152">
    <property type="component" value="Unassembled WGS sequence"/>
</dbReference>
<organism evidence="2 3">
    <name type="scientific">Reticulomyxa filosa</name>
    <dbReference type="NCBI Taxonomy" id="46433"/>
    <lineage>
        <taxon>Eukaryota</taxon>
        <taxon>Sar</taxon>
        <taxon>Rhizaria</taxon>
        <taxon>Retaria</taxon>
        <taxon>Foraminifera</taxon>
        <taxon>Monothalamids</taxon>
        <taxon>Reticulomyxidae</taxon>
        <taxon>Reticulomyxa</taxon>
    </lineage>
</organism>
<reference evidence="2 3" key="1">
    <citation type="journal article" date="2013" name="Curr. Biol.">
        <title>The Genome of the Foraminiferan Reticulomyxa filosa.</title>
        <authorList>
            <person name="Glockner G."/>
            <person name="Hulsmann N."/>
            <person name="Schleicher M."/>
            <person name="Noegel A.A."/>
            <person name="Eichinger L."/>
            <person name="Gallinger C."/>
            <person name="Pawlowski J."/>
            <person name="Sierra R."/>
            <person name="Euteneuer U."/>
            <person name="Pillet L."/>
            <person name="Moustafa A."/>
            <person name="Platzer M."/>
            <person name="Groth M."/>
            <person name="Szafranski K."/>
            <person name="Schliwa M."/>
        </authorList>
    </citation>
    <scope>NUCLEOTIDE SEQUENCE [LARGE SCALE GENOMIC DNA]</scope>
</reference>
<sequence length="132" mass="14908">MKNNTLGSLKVRMKEFCLCVCEVTKESAIVDTSFSNNSNSNSNNNNTNNNNTNNNNNNKTTAVSLELLERGQIVLVRDLKTEHIVQGVFLEYDSGKHKKQMKLFFDLGHGNAYGQWISLDDSRIIRVLSFCC</sequence>
<dbReference type="EMBL" id="ASPP01013407">
    <property type="protein sequence ID" value="ETO19676.1"/>
    <property type="molecule type" value="Genomic_DNA"/>
</dbReference>
<evidence type="ECO:0000313" key="2">
    <source>
        <dbReference type="EMBL" id="ETO19676.1"/>
    </source>
</evidence>
<gene>
    <name evidence="2" type="ORF">RFI_17554</name>
</gene>
<evidence type="ECO:0000313" key="3">
    <source>
        <dbReference type="Proteomes" id="UP000023152"/>
    </source>
</evidence>
<dbReference type="AlphaFoldDB" id="X6N0S1"/>
<accession>X6N0S1</accession>